<dbReference type="AlphaFoldDB" id="A0A1S3JMC2"/>
<gene>
    <name evidence="5" type="primary">LOC106174319</name>
</gene>
<feature type="domain" description="IgGFc-binding protein N-terminal" evidence="3">
    <location>
        <begin position="182"/>
        <end position="497"/>
    </location>
</feature>
<dbReference type="SMART" id="SM00209">
    <property type="entry name" value="TSP1"/>
    <property type="match status" value="1"/>
</dbReference>
<dbReference type="RefSeq" id="XP_013411276.1">
    <property type="nucleotide sequence ID" value="XM_013555822.1"/>
</dbReference>
<dbReference type="InterPro" id="IPR035234">
    <property type="entry name" value="IgGFc-bd_N"/>
</dbReference>
<name>A0A1S3JMC2_LINAN</name>
<dbReference type="SUPFAM" id="SSF82895">
    <property type="entry name" value="TSP-1 type 1 repeat"/>
    <property type="match status" value="1"/>
</dbReference>
<dbReference type="InParanoid" id="A0A1S3JMC2"/>
<dbReference type="PANTHER" id="PTHR46534">
    <property type="entry name" value="IGGFC_BINDING DOMAIN-CONTAINING PROTEIN"/>
    <property type="match status" value="1"/>
</dbReference>
<dbReference type="STRING" id="7574.A0A1S3JMC2"/>
<dbReference type="OrthoDB" id="10005154at2759"/>
<dbReference type="PANTHER" id="PTHR46534:SF2">
    <property type="entry name" value="VWFD DOMAIN-CONTAINING PROTEIN"/>
    <property type="match status" value="1"/>
</dbReference>
<dbReference type="Pfam" id="PF17517">
    <property type="entry name" value="IgGFc_binding"/>
    <property type="match status" value="1"/>
</dbReference>
<evidence type="ECO:0000313" key="4">
    <source>
        <dbReference type="Proteomes" id="UP000085678"/>
    </source>
</evidence>
<proteinExistence type="predicted"/>
<protein>
    <submittedName>
        <fullName evidence="5">IgGFc-binding protein-like</fullName>
    </submittedName>
</protein>
<dbReference type="Proteomes" id="UP000085678">
    <property type="component" value="Unplaced"/>
</dbReference>
<evidence type="ECO:0000256" key="1">
    <source>
        <dbReference type="ARBA" id="ARBA00023157"/>
    </source>
</evidence>
<keyword evidence="4" id="KW-1185">Reference proteome</keyword>
<evidence type="ECO:0000313" key="5">
    <source>
        <dbReference type="RefSeq" id="XP_013411276.1"/>
    </source>
</evidence>
<dbReference type="Pfam" id="PF00090">
    <property type="entry name" value="TSP_1"/>
    <property type="match status" value="1"/>
</dbReference>
<sequence>MCGFLRGHLVSPPAETINGAWGQWSTWSTCSTSCRSGTSQRTRQCDSPPPSNGGSGCSGNSVEPITCNANVPCPDPADTLGTEFLLLFQENHIIHSPGLPLKVFITNPNTEAVTVTIDTPAATGLTYYHSVTFSIPPSSSTVKLLSNELRMTGSTKSKKGIRVSSTKDVTVAGMNKEYLSTDSFVVIPTDHLGTKHFGICAFPTGRGCQIGITTKLDNTHVNITLPPSPNIVSGRKRRATTYDGITKSPGDVISVSLGPYESVQIQSGDDLSGARIDSDNPVAVFSGNVQVQIGLGTAQDHAVDQILPTETWGKKFVTVPIPERTIYKPGDMFKIIGSQSNTTVDVIHMADVRRYTIPNEGDVLQIITGAGLDSVCSYIETDKPVLVTQIVQSQIGTNEPSDPSLIIVPSVEQWLPMYSFTLPDMDNGTAYTNFVMIAVEKSQKNNILLDGATLPSGLDWCDIPTTEYTGTSLRVPAGYHQMRNIYLNKPFALLLYGVGNSSESFGYPAGMRLTDLTTCTPFTQTAEGDNKDNDCDGLVDEEICGDSIGSNRIEHIDKYISHIYIY</sequence>
<dbReference type="PROSITE" id="PS50092">
    <property type="entry name" value="TSP1"/>
    <property type="match status" value="1"/>
</dbReference>
<dbReference type="InterPro" id="IPR036383">
    <property type="entry name" value="TSP1_rpt_sf"/>
</dbReference>
<dbReference type="PRINTS" id="PR01705">
    <property type="entry name" value="TSP1REPEAT"/>
</dbReference>
<evidence type="ECO:0000259" key="3">
    <source>
        <dbReference type="Pfam" id="PF17517"/>
    </source>
</evidence>
<dbReference type="FunFam" id="2.20.100.10:FF:000002">
    <property type="entry name" value="Unc-5 netrin receptor C"/>
    <property type="match status" value="1"/>
</dbReference>
<dbReference type="KEGG" id="lak:106174319"/>
<reference evidence="5" key="1">
    <citation type="submission" date="2025-08" db="UniProtKB">
        <authorList>
            <consortium name="RefSeq"/>
        </authorList>
    </citation>
    <scope>IDENTIFICATION</scope>
    <source>
        <tissue evidence="5">Gonads</tissue>
    </source>
</reference>
<feature type="region of interest" description="Disordered" evidence="2">
    <location>
        <begin position="39"/>
        <end position="58"/>
    </location>
</feature>
<accession>A0A1S3JMC2</accession>
<dbReference type="GeneID" id="106174319"/>
<dbReference type="Gene3D" id="2.20.100.10">
    <property type="entry name" value="Thrombospondin type-1 (TSP1) repeat"/>
    <property type="match status" value="1"/>
</dbReference>
<evidence type="ECO:0000256" key="2">
    <source>
        <dbReference type="SAM" id="MobiDB-lite"/>
    </source>
</evidence>
<organism evidence="4 5">
    <name type="scientific">Lingula anatina</name>
    <name type="common">Brachiopod</name>
    <name type="synonym">Lingula unguis</name>
    <dbReference type="NCBI Taxonomy" id="7574"/>
    <lineage>
        <taxon>Eukaryota</taxon>
        <taxon>Metazoa</taxon>
        <taxon>Spiralia</taxon>
        <taxon>Lophotrochozoa</taxon>
        <taxon>Brachiopoda</taxon>
        <taxon>Linguliformea</taxon>
        <taxon>Lingulata</taxon>
        <taxon>Lingulida</taxon>
        <taxon>Linguloidea</taxon>
        <taxon>Lingulidae</taxon>
        <taxon>Lingula</taxon>
    </lineage>
</organism>
<dbReference type="InterPro" id="IPR000884">
    <property type="entry name" value="TSP1_rpt"/>
</dbReference>
<keyword evidence="1" id="KW-1015">Disulfide bond</keyword>